<gene>
    <name evidence="10" type="primary">xrtD</name>
    <name evidence="10" type="ORF">NHG85_07550</name>
</gene>
<name>A0A9X2FQ87_9RHOB</name>
<keyword evidence="11" id="KW-1185">Reference proteome</keyword>
<dbReference type="InterPro" id="IPR019127">
    <property type="entry name" value="Exosortase"/>
</dbReference>
<feature type="transmembrane region" description="Helical" evidence="8">
    <location>
        <begin position="164"/>
        <end position="186"/>
    </location>
</feature>
<proteinExistence type="predicted"/>
<dbReference type="RefSeq" id="WP_253331235.1">
    <property type="nucleotide sequence ID" value="NZ_JAMYXC010000112.1"/>
</dbReference>
<keyword evidence="2" id="KW-1003">Cell membrane</keyword>
<evidence type="ECO:0000259" key="9">
    <source>
        <dbReference type="Pfam" id="PF11984"/>
    </source>
</evidence>
<evidence type="ECO:0000256" key="6">
    <source>
        <dbReference type="ARBA" id="ARBA00022989"/>
    </source>
</evidence>
<dbReference type="InterPro" id="IPR014263">
    <property type="entry name" value="Methanolan_biosynth_EpsI"/>
</dbReference>
<dbReference type="Proteomes" id="UP001139477">
    <property type="component" value="Unassembled WGS sequence"/>
</dbReference>
<dbReference type="Pfam" id="PF11984">
    <property type="entry name" value="DUF3485"/>
    <property type="match status" value="1"/>
</dbReference>
<organism evidence="10 11">
    <name type="scientific">Limimaricola litoreus</name>
    <dbReference type="NCBI Taxonomy" id="2955316"/>
    <lineage>
        <taxon>Bacteria</taxon>
        <taxon>Pseudomonadati</taxon>
        <taxon>Pseudomonadota</taxon>
        <taxon>Alphaproteobacteria</taxon>
        <taxon>Rhodobacterales</taxon>
        <taxon>Paracoccaceae</taxon>
        <taxon>Limimaricola</taxon>
    </lineage>
</organism>
<evidence type="ECO:0000256" key="2">
    <source>
        <dbReference type="ARBA" id="ARBA00022475"/>
    </source>
</evidence>
<evidence type="ECO:0000256" key="7">
    <source>
        <dbReference type="ARBA" id="ARBA00023136"/>
    </source>
</evidence>
<feature type="transmembrane region" description="Helical" evidence="8">
    <location>
        <begin position="198"/>
        <end position="217"/>
    </location>
</feature>
<dbReference type="NCBIfam" id="TIGR02914">
    <property type="entry name" value="EpsI_fam"/>
    <property type="match status" value="1"/>
</dbReference>
<feature type="transmembrane region" description="Helical" evidence="8">
    <location>
        <begin position="106"/>
        <end position="126"/>
    </location>
</feature>
<feature type="transmembrane region" description="Helical" evidence="8">
    <location>
        <begin position="20"/>
        <end position="38"/>
    </location>
</feature>
<feature type="domain" description="Methanolan biosynthesis EpsI" evidence="9">
    <location>
        <begin position="322"/>
        <end position="527"/>
    </location>
</feature>
<keyword evidence="7 8" id="KW-0472">Membrane</keyword>
<dbReference type="NCBIfam" id="TIGR04178">
    <property type="entry name" value="exo_archaeo"/>
    <property type="match status" value="1"/>
</dbReference>
<dbReference type="InterPro" id="IPR026491">
    <property type="entry name" value="ExosortD_VPLPA"/>
</dbReference>
<keyword evidence="5 10" id="KW-0378">Hydrolase</keyword>
<dbReference type="GO" id="GO:0006508">
    <property type="term" value="P:proteolysis"/>
    <property type="evidence" value="ECO:0007669"/>
    <property type="project" value="UniProtKB-KW"/>
</dbReference>
<dbReference type="InterPro" id="IPR013426">
    <property type="entry name" value="EpsH-like"/>
</dbReference>
<sequence>MTDASTAPTLSASRGKGFGFVWFLLLVAGAVPVFWLGLESLAYAWSTPEYSHGPLIPIISLYLFLRELRDTPHQTDSSMNRWPGIVVVAFGLMIGIFGNLARIPDIITYGFIIWTGGVVLTCMGWSRGRRHQLPVLHLVFMLPLPQIIYWKMNIFLQGVSSELGVWFVALAGVPVYLEGNIIDLGVYKLQVAEACSGLRYLFPILSFSYLFAILYRGPLWHKALLLIAAAPLTVLMNSFRIGVVGVLVNRYGIEQAEGFMHFFEGWVIFLGCVGILFLLAVVLQRTQRNPLPLTEAIDLDINGLGPMLARLPNLRSGLGLMAAALLCITVGFTFILAPRPEAVMVPRDNFDLFPRTIGDWSGAHTPLDPAVEQVLGADDYANISYYDPDAPEYVHFFSAFYDDQTHGEGIHSPEVCLPVGGWEVYSFDKHEVAFPDTTYGTFELNRAIIQKGLSKQLVYYWFEQRGERMTNDVYAKAMVLYDGLVRQRTDGALVRFVTPIGEEESEADADARLRGIMQDVLPKLPRFVPE</sequence>
<keyword evidence="4 8" id="KW-0812">Transmembrane</keyword>
<evidence type="ECO:0000313" key="10">
    <source>
        <dbReference type="EMBL" id="MCP1168380.1"/>
    </source>
</evidence>
<evidence type="ECO:0000256" key="8">
    <source>
        <dbReference type="SAM" id="Phobius"/>
    </source>
</evidence>
<evidence type="ECO:0000256" key="1">
    <source>
        <dbReference type="ARBA" id="ARBA00004651"/>
    </source>
</evidence>
<dbReference type="AlphaFoldDB" id="A0A9X2FQ87"/>
<protein>
    <submittedName>
        <fullName evidence="10">VPLPA-CTERM-specific exosortase XrtD</fullName>
        <ecNumber evidence="10">3.4.22.-</ecNumber>
    </submittedName>
</protein>
<accession>A0A9X2FQ87</accession>
<dbReference type="GO" id="GO:0005886">
    <property type="term" value="C:plasma membrane"/>
    <property type="evidence" value="ECO:0007669"/>
    <property type="project" value="UniProtKB-SubCell"/>
</dbReference>
<feature type="transmembrane region" description="Helical" evidence="8">
    <location>
        <begin position="260"/>
        <end position="283"/>
    </location>
</feature>
<evidence type="ECO:0000256" key="3">
    <source>
        <dbReference type="ARBA" id="ARBA00022670"/>
    </source>
</evidence>
<feature type="transmembrane region" description="Helical" evidence="8">
    <location>
        <begin position="223"/>
        <end position="248"/>
    </location>
</feature>
<evidence type="ECO:0000313" key="11">
    <source>
        <dbReference type="Proteomes" id="UP001139477"/>
    </source>
</evidence>
<feature type="transmembrane region" description="Helical" evidence="8">
    <location>
        <begin position="80"/>
        <end position="100"/>
    </location>
</feature>
<comment type="subcellular location">
    <subcellularLocation>
        <location evidence="1">Cell membrane</location>
        <topology evidence="1">Multi-pass membrane protein</topology>
    </subcellularLocation>
</comment>
<dbReference type="EMBL" id="JAMYXC010000112">
    <property type="protein sequence ID" value="MCP1168380.1"/>
    <property type="molecule type" value="Genomic_DNA"/>
</dbReference>
<keyword evidence="3" id="KW-0645">Protease</keyword>
<comment type="caution">
    <text evidence="10">The sequence shown here is derived from an EMBL/GenBank/DDBJ whole genome shotgun (WGS) entry which is preliminary data.</text>
</comment>
<dbReference type="GO" id="GO:0008233">
    <property type="term" value="F:peptidase activity"/>
    <property type="evidence" value="ECO:0007669"/>
    <property type="project" value="UniProtKB-KW"/>
</dbReference>
<dbReference type="Pfam" id="PF09721">
    <property type="entry name" value="Exosortase_EpsH"/>
    <property type="match status" value="1"/>
</dbReference>
<dbReference type="InterPro" id="IPR026392">
    <property type="entry name" value="Exo/Archaeosortase_dom"/>
</dbReference>
<dbReference type="EC" id="3.4.22.-" evidence="10"/>
<dbReference type="NCBIfam" id="TIGR04152">
    <property type="entry name" value="exosort_VPLPA"/>
    <property type="match status" value="1"/>
</dbReference>
<reference evidence="10" key="1">
    <citation type="submission" date="2022-06" db="EMBL/GenBank/DDBJ databases">
        <title>Limimaricola sediminis sp. nov., isolated from an intertidal sediment.</title>
        <authorList>
            <person name="Shao X."/>
        </authorList>
    </citation>
    <scope>NUCLEOTIDE SEQUENCE</scope>
    <source>
        <strain evidence="10">ASW11-118</strain>
    </source>
</reference>
<evidence type="ECO:0000256" key="5">
    <source>
        <dbReference type="ARBA" id="ARBA00022801"/>
    </source>
</evidence>
<feature type="transmembrane region" description="Helical" evidence="8">
    <location>
        <begin position="317"/>
        <end position="337"/>
    </location>
</feature>
<keyword evidence="6 8" id="KW-1133">Transmembrane helix</keyword>
<evidence type="ECO:0000256" key="4">
    <source>
        <dbReference type="ARBA" id="ARBA00022692"/>
    </source>
</evidence>
<dbReference type="NCBIfam" id="TIGR02602">
    <property type="entry name" value="8TM_EpsH"/>
    <property type="match status" value="1"/>
</dbReference>
<feature type="transmembrane region" description="Helical" evidence="8">
    <location>
        <begin position="133"/>
        <end position="152"/>
    </location>
</feature>